<sequence length="205" mass="22628">MVSVKLPDMWKTRDFRRRGSKTRVLFLRAPGEVVNTALEIITEGKQIMMVNSTLETFVSGDGGDTDLTSGASPGLVVGLTLSFLLVATVAGVFVFKYRSKIRNTVQSGPRRSQRHSSSEATQAETQPYTDLIREPKTAHSPIYENLTTRTAGSGRLAENQSTSPEENFYLQCDSPDHAIYSNDPKCNPALLHDSPEEDVYIMPDS</sequence>
<dbReference type="AlphaFoldDB" id="A0A6A4TYM1"/>
<reference evidence="3 4" key="1">
    <citation type="submission" date="2019-06" db="EMBL/GenBank/DDBJ databases">
        <title>Draft genomes of female and male turbot (Scophthalmus maximus).</title>
        <authorList>
            <person name="Xu H."/>
            <person name="Xu X.-W."/>
            <person name="Shao C."/>
            <person name="Chen S."/>
        </authorList>
    </citation>
    <scope>NUCLEOTIDE SEQUENCE [LARGE SCALE GENOMIC DNA]</scope>
    <source>
        <strain evidence="3">Ysfricsl-2016a</strain>
        <tissue evidence="3">Blood</tissue>
    </source>
</reference>
<feature type="transmembrane region" description="Helical" evidence="2">
    <location>
        <begin position="75"/>
        <end position="95"/>
    </location>
</feature>
<dbReference type="EMBL" id="VEVO01000001">
    <property type="protein sequence ID" value="KAF0047122.1"/>
    <property type="molecule type" value="Genomic_DNA"/>
</dbReference>
<organism evidence="3 4">
    <name type="scientific">Scophthalmus maximus</name>
    <name type="common">Turbot</name>
    <name type="synonym">Psetta maxima</name>
    <dbReference type="NCBI Taxonomy" id="52904"/>
    <lineage>
        <taxon>Eukaryota</taxon>
        <taxon>Metazoa</taxon>
        <taxon>Chordata</taxon>
        <taxon>Craniata</taxon>
        <taxon>Vertebrata</taxon>
        <taxon>Euteleostomi</taxon>
        <taxon>Actinopterygii</taxon>
        <taxon>Neopterygii</taxon>
        <taxon>Teleostei</taxon>
        <taxon>Neoteleostei</taxon>
        <taxon>Acanthomorphata</taxon>
        <taxon>Carangaria</taxon>
        <taxon>Pleuronectiformes</taxon>
        <taxon>Pleuronectoidei</taxon>
        <taxon>Scophthalmidae</taxon>
        <taxon>Scophthalmus</taxon>
    </lineage>
</organism>
<evidence type="ECO:0000313" key="4">
    <source>
        <dbReference type="Proteomes" id="UP000438429"/>
    </source>
</evidence>
<keyword evidence="2" id="KW-0812">Transmembrane</keyword>
<feature type="region of interest" description="Disordered" evidence="1">
    <location>
        <begin position="104"/>
        <end position="169"/>
    </location>
</feature>
<evidence type="ECO:0000256" key="2">
    <source>
        <dbReference type="SAM" id="Phobius"/>
    </source>
</evidence>
<proteinExistence type="predicted"/>
<evidence type="ECO:0000256" key="1">
    <source>
        <dbReference type="SAM" id="MobiDB-lite"/>
    </source>
</evidence>
<feature type="compositionally biased region" description="Polar residues" evidence="1">
    <location>
        <begin position="118"/>
        <end position="128"/>
    </location>
</feature>
<accession>A0A6A4TYM1</accession>
<dbReference type="Proteomes" id="UP000438429">
    <property type="component" value="Unassembled WGS sequence"/>
</dbReference>
<protein>
    <submittedName>
        <fullName evidence="3">Uncharacterized protein</fullName>
    </submittedName>
</protein>
<keyword evidence="2" id="KW-0472">Membrane</keyword>
<keyword evidence="2" id="KW-1133">Transmembrane helix</keyword>
<gene>
    <name evidence="3" type="ORF">F2P81_000755</name>
</gene>
<comment type="caution">
    <text evidence="3">The sequence shown here is derived from an EMBL/GenBank/DDBJ whole genome shotgun (WGS) entry which is preliminary data.</text>
</comment>
<evidence type="ECO:0000313" key="3">
    <source>
        <dbReference type="EMBL" id="KAF0047122.1"/>
    </source>
</evidence>
<name>A0A6A4TYM1_SCOMX</name>